<evidence type="ECO:0000313" key="10">
    <source>
        <dbReference type="Proteomes" id="UP001055117"/>
    </source>
</evidence>
<dbReference type="InterPro" id="IPR011701">
    <property type="entry name" value="MFS"/>
</dbReference>
<dbReference type="SUPFAM" id="SSF103473">
    <property type="entry name" value="MFS general substrate transporter"/>
    <property type="match status" value="1"/>
</dbReference>
<evidence type="ECO:0000256" key="7">
    <source>
        <dbReference type="SAM" id="Phobius"/>
    </source>
</evidence>
<feature type="transmembrane region" description="Helical" evidence="7">
    <location>
        <begin position="101"/>
        <end position="119"/>
    </location>
</feature>
<keyword evidence="6 7" id="KW-0472">Membrane</keyword>
<feature type="transmembrane region" description="Helical" evidence="7">
    <location>
        <begin position="384"/>
        <end position="406"/>
    </location>
</feature>
<evidence type="ECO:0000256" key="1">
    <source>
        <dbReference type="ARBA" id="ARBA00004141"/>
    </source>
</evidence>
<evidence type="ECO:0000256" key="4">
    <source>
        <dbReference type="ARBA" id="ARBA00022692"/>
    </source>
</evidence>
<evidence type="ECO:0000256" key="6">
    <source>
        <dbReference type="ARBA" id="ARBA00023136"/>
    </source>
</evidence>
<gene>
    <name evidence="9" type="primary">ampG_2</name>
    <name evidence="9" type="ORF">AFCDBAGC_1981</name>
</gene>
<dbReference type="InterPro" id="IPR036259">
    <property type="entry name" value="MFS_trans_sf"/>
</dbReference>
<dbReference type="Pfam" id="PF07690">
    <property type="entry name" value="MFS_1"/>
    <property type="match status" value="1"/>
</dbReference>
<dbReference type="InterPro" id="IPR004752">
    <property type="entry name" value="AmpG_permease/AT-1"/>
</dbReference>
<evidence type="ECO:0000256" key="5">
    <source>
        <dbReference type="ARBA" id="ARBA00022989"/>
    </source>
</evidence>
<dbReference type="Gene3D" id="1.20.1250.20">
    <property type="entry name" value="MFS general substrate transporter like domains"/>
    <property type="match status" value="1"/>
</dbReference>
<comment type="subcellular location">
    <subcellularLocation>
        <location evidence="1">Membrane</location>
        <topology evidence="1">Multi-pass membrane protein</topology>
    </subcellularLocation>
</comment>
<evidence type="ECO:0000256" key="3">
    <source>
        <dbReference type="ARBA" id="ARBA00022448"/>
    </source>
</evidence>
<accession>A0ABQ4QG58</accession>
<keyword evidence="10" id="KW-1185">Reference proteome</keyword>
<reference evidence="9 10" key="1">
    <citation type="journal article" date="2021" name="Front. Microbiol.">
        <title>Comprehensive Comparative Genomics and Phenotyping of Methylobacterium Species.</title>
        <authorList>
            <person name="Alessa O."/>
            <person name="Ogura Y."/>
            <person name="Fujitani Y."/>
            <person name="Takami H."/>
            <person name="Hayashi T."/>
            <person name="Sahin N."/>
            <person name="Tani A."/>
        </authorList>
    </citation>
    <scope>NUCLEOTIDE SEQUENCE [LARGE SCALE GENOMIC DNA]</scope>
    <source>
        <strain evidence="9 10">DSM 23679</strain>
    </source>
</reference>
<proteinExistence type="inferred from homology"/>
<keyword evidence="5 7" id="KW-1133">Transmembrane helix</keyword>
<comment type="similarity">
    <text evidence="2">Belongs to the major facilitator superfamily.</text>
</comment>
<feature type="transmembrane region" description="Helical" evidence="7">
    <location>
        <begin position="61"/>
        <end position="80"/>
    </location>
</feature>
<sequence>MPDAVAGSGAAAPASAKPSFLSHLADRRIAAMLGLGFSSGIPFLLVYVTQSAWLAEAKVPIGILGLLSELTLAYKFKFLWAPFLDRYDAPILGRWLGRRRGWIVATQAGVALTLSGIAFGDPAHWLAWTVVFSLALGFAGATQDVVIDGWRITVAPAERQALMSSFAEVGWRVGNLAAGAGALYLSDAYGWRAAYLCMAVLMAPGMIAALMAPEPESDRNAAHVNSQARAGFVETVIAPIRELITRLGPMAVPILVMVAGFRMPGYVSSAMAMPLFKSLHYSNTDIATVTKLFGFGVALSGTFLASFVVPRIGILASLVAGTVFGSASHLALAYLAIHGGDGGGAFWTFAAAVSIDSFAYAFASIVLITYMSSLASSEHAASQYALLTSLCALPGSLLAGASGFIIEDVGFAWFFVGTALLGVPVAILCVYVWRVHPRTDAPAG</sequence>
<dbReference type="NCBIfam" id="TIGR00901">
    <property type="entry name" value="2A0125"/>
    <property type="match status" value="1"/>
</dbReference>
<keyword evidence="4 7" id="KW-0812">Transmembrane</keyword>
<name>A0ABQ4QG58_9HYPH</name>
<dbReference type="PROSITE" id="PS50850">
    <property type="entry name" value="MFS"/>
    <property type="match status" value="1"/>
</dbReference>
<dbReference type="PANTHER" id="PTHR12778">
    <property type="entry name" value="SOLUTE CARRIER FAMILY 33 ACETYL-COA TRANSPORTER -RELATED"/>
    <property type="match status" value="1"/>
</dbReference>
<feature type="transmembrane region" description="Helical" evidence="7">
    <location>
        <begin position="125"/>
        <end position="142"/>
    </location>
</feature>
<feature type="transmembrane region" description="Helical" evidence="7">
    <location>
        <begin position="349"/>
        <end position="372"/>
    </location>
</feature>
<dbReference type="Proteomes" id="UP001055117">
    <property type="component" value="Unassembled WGS sequence"/>
</dbReference>
<dbReference type="EMBL" id="BPQG01000029">
    <property type="protein sequence ID" value="GJD44117.1"/>
    <property type="molecule type" value="Genomic_DNA"/>
</dbReference>
<evidence type="ECO:0000256" key="2">
    <source>
        <dbReference type="ARBA" id="ARBA00008335"/>
    </source>
</evidence>
<evidence type="ECO:0000259" key="8">
    <source>
        <dbReference type="PROSITE" id="PS50850"/>
    </source>
</evidence>
<feature type="transmembrane region" description="Helical" evidence="7">
    <location>
        <begin position="250"/>
        <end position="272"/>
    </location>
</feature>
<feature type="transmembrane region" description="Helical" evidence="7">
    <location>
        <begin position="316"/>
        <end position="337"/>
    </location>
</feature>
<dbReference type="PANTHER" id="PTHR12778:SF10">
    <property type="entry name" value="MAJOR FACILITATOR SUPERFAMILY DOMAIN-CONTAINING PROTEIN 3"/>
    <property type="match status" value="1"/>
</dbReference>
<feature type="domain" description="Major facilitator superfamily (MFS) profile" evidence="8">
    <location>
        <begin position="28"/>
        <end position="440"/>
    </location>
</feature>
<evidence type="ECO:0000313" key="9">
    <source>
        <dbReference type="EMBL" id="GJD44117.1"/>
    </source>
</evidence>
<dbReference type="InterPro" id="IPR020846">
    <property type="entry name" value="MFS_dom"/>
</dbReference>
<keyword evidence="3" id="KW-0813">Transport</keyword>
<feature type="transmembrane region" description="Helical" evidence="7">
    <location>
        <begin position="29"/>
        <end position="49"/>
    </location>
</feature>
<comment type="caution">
    <text evidence="9">The sequence shown here is derived from an EMBL/GenBank/DDBJ whole genome shotgun (WGS) entry which is preliminary data.</text>
</comment>
<protein>
    <submittedName>
        <fullName evidence="9">Anhydromuropeptide permease</fullName>
    </submittedName>
</protein>
<feature type="transmembrane region" description="Helical" evidence="7">
    <location>
        <begin position="292"/>
        <end position="309"/>
    </location>
</feature>
<dbReference type="RefSeq" id="WP_147752516.1">
    <property type="nucleotide sequence ID" value="NZ_BPQG01000029.1"/>
</dbReference>
<organism evidence="9 10">
    <name type="scientific">Methylobacterium cerastii</name>
    <dbReference type="NCBI Taxonomy" id="932741"/>
    <lineage>
        <taxon>Bacteria</taxon>
        <taxon>Pseudomonadati</taxon>
        <taxon>Pseudomonadota</taxon>
        <taxon>Alphaproteobacteria</taxon>
        <taxon>Hyphomicrobiales</taxon>
        <taxon>Methylobacteriaceae</taxon>
        <taxon>Methylobacterium</taxon>
    </lineage>
</organism>
<feature type="transmembrane region" description="Helical" evidence="7">
    <location>
        <begin position="412"/>
        <end position="433"/>
    </location>
</feature>
<feature type="transmembrane region" description="Helical" evidence="7">
    <location>
        <begin position="192"/>
        <end position="212"/>
    </location>
</feature>